<organism evidence="3">
    <name type="scientific">Tanacetum cinerariifolium</name>
    <name type="common">Dalmatian daisy</name>
    <name type="synonym">Chrysanthemum cinerariifolium</name>
    <dbReference type="NCBI Taxonomy" id="118510"/>
    <lineage>
        <taxon>Eukaryota</taxon>
        <taxon>Viridiplantae</taxon>
        <taxon>Streptophyta</taxon>
        <taxon>Embryophyta</taxon>
        <taxon>Tracheophyta</taxon>
        <taxon>Spermatophyta</taxon>
        <taxon>Magnoliopsida</taxon>
        <taxon>eudicotyledons</taxon>
        <taxon>Gunneridae</taxon>
        <taxon>Pentapetalae</taxon>
        <taxon>asterids</taxon>
        <taxon>campanulids</taxon>
        <taxon>Asterales</taxon>
        <taxon>Asteraceae</taxon>
        <taxon>Asteroideae</taxon>
        <taxon>Anthemideae</taxon>
        <taxon>Anthemidinae</taxon>
        <taxon>Tanacetum</taxon>
    </lineage>
</organism>
<comment type="caution">
    <text evidence="3">The sequence shown here is derived from an EMBL/GenBank/DDBJ whole genome shotgun (WGS) entry which is preliminary data.</text>
</comment>
<sequence>MEDDDEDDAEVINPYEEADPHNRPPPASDEETEFAPPVVQIADFGNFYVGESSASRDLLEGNDEVCVPGPMPCDLRSVHRGVKRMARVLRQEELRRNGQAFDITALDSAVRANTSESSNMMRLITDLSREFSELKCQNCRAEELSRWEAWVRGRIPNSLRFQEEPSIHIAPISRADDPTMPPKRRSQTNPQLTLTQEDIDQLVQDGIAAVVREERERVRREATRAGGPERDPVTAPIARECSFASFMKCGPTQFYGTEGAVGLVRWALMKVASPTTVTFRSNSSLVCPRILSSGQCPCIVLPSVVVLVVVVVVSIVSSVVVVVVVVVVLVVAPIIFLPLSLETFSYSLILKLNFLFNQGVGHTHTALLRVTGLDDVVSPLMISGKPLMYNSTFFFSFGTTLGHNKANSLNLSVYAAIFMSLTSDVLVHLPTSALPQLDKTHQSSFVLLQPMILH</sequence>
<protein>
    <recommendedName>
        <fullName evidence="4">Reverse transcriptase domain-containing protein</fullName>
    </recommendedName>
</protein>
<feature type="compositionally biased region" description="Acidic residues" evidence="1">
    <location>
        <begin position="1"/>
        <end position="10"/>
    </location>
</feature>
<keyword evidence="2" id="KW-0472">Membrane</keyword>
<keyword evidence="2" id="KW-0812">Transmembrane</keyword>
<keyword evidence="2" id="KW-1133">Transmembrane helix</keyword>
<evidence type="ECO:0000256" key="2">
    <source>
        <dbReference type="SAM" id="Phobius"/>
    </source>
</evidence>
<dbReference type="AlphaFoldDB" id="A0A6L2N186"/>
<reference evidence="3" key="1">
    <citation type="journal article" date="2019" name="Sci. Rep.">
        <title>Draft genome of Tanacetum cinerariifolium, the natural source of mosquito coil.</title>
        <authorList>
            <person name="Yamashiro T."/>
            <person name="Shiraishi A."/>
            <person name="Satake H."/>
            <person name="Nakayama K."/>
        </authorList>
    </citation>
    <scope>NUCLEOTIDE SEQUENCE</scope>
</reference>
<proteinExistence type="predicted"/>
<evidence type="ECO:0000313" key="3">
    <source>
        <dbReference type="EMBL" id="GEU78314.1"/>
    </source>
</evidence>
<name>A0A6L2N186_TANCI</name>
<evidence type="ECO:0000256" key="1">
    <source>
        <dbReference type="SAM" id="MobiDB-lite"/>
    </source>
</evidence>
<evidence type="ECO:0008006" key="4">
    <source>
        <dbReference type="Google" id="ProtNLM"/>
    </source>
</evidence>
<feature type="transmembrane region" description="Helical" evidence="2">
    <location>
        <begin position="304"/>
        <end position="337"/>
    </location>
</feature>
<feature type="region of interest" description="Disordered" evidence="1">
    <location>
        <begin position="1"/>
        <end position="33"/>
    </location>
</feature>
<gene>
    <name evidence="3" type="ORF">Tci_050292</name>
</gene>
<dbReference type="EMBL" id="BKCJ010007648">
    <property type="protein sequence ID" value="GEU78314.1"/>
    <property type="molecule type" value="Genomic_DNA"/>
</dbReference>
<accession>A0A6L2N186</accession>
<feature type="region of interest" description="Disordered" evidence="1">
    <location>
        <begin position="166"/>
        <end position="192"/>
    </location>
</feature>